<dbReference type="OrthoDB" id="9803913at2"/>
<feature type="domain" description="Exonuclease" evidence="1">
    <location>
        <begin position="4"/>
        <end position="170"/>
    </location>
</feature>
<dbReference type="InterPro" id="IPR012337">
    <property type="entry name" value="RNaseH-like_sf"/>
</dbReference>
<protein>
    <submittedName>
        <fullName evidence="2">DNA polymerase III subunit epsilon</fullName>
    </submittedName>
</protein>
<keyword evidence="3" id="KW-1185">Reference proteome</keyword>
<dbReference type="Pfam" id="PF00929">
    <property type="entry name" value="RNase_T"/>
    <property type="match status" value="1"/>
</dbReference>
<reference evidence="2 3" key="1">
    <citation type="submission" date="2018-11" db="EMBL/GenBank/DDBJ databases">
        <title>YIM 102482-1 draft genome.</title>
        <authorList>
            <person name="Li G."/>
            <person name="Jiang Y."/>
        </authorList>
    </citation>
    <scope>NUCLEOTIDE SEQUENCE [LARGE SCALE GENOMIC DNA]</scope>
    <source>
        <strain evidence="2 3">YIM 102482-1</strain>
    </source>
</reference>
<dbReference type="PANTHER" id="PTHR30231">
    <property type="entry name" value="DNA POLYMERASE III SUBUNIT EPSILON"/>
    <property type="match status" value="1"/>
</dbReference>
<evidence type="ECO:0000313" key="3">
    <source>
        <dbReference type="Proteomes" id="UP000274391"/>
    </source>
</evidence>
<dbReference type="SMART" id="SM00479">
    <property type="entry name" value="EXOIII"/>
    <property type="match status" value="1"/>
</dbReference>
<name>A0A3P3VUF0_9MICO</name>
<gene>
    <name evidence="2" type="ORF">EG850_08795</name>
</gene>
<evidence type="ECO:0000259" key="1">
    <source>
        <dbReference type="SMART" id="SM00479"/>
    </source>
</evidence>
<accession>A0A3P3VUF0</accession>
<evidence type="ECO:0000313" key="2">
    <source>
        <dbReference type="EMBL" id="RRJ86432.1"/>
    </source>
</evidence>
<proteinExistence type="predicted"/>
<dbReference type="PANTHER" id="PTHR30231:SF42">
    <property type="entry name" value="EXONUCLEASE"/>
    <property type="match status" value="1"/>
</dbReference>
<dbReference type="Gene3D" id="3.30.420.10">
    <property type="entry name" value="Ribonuclease H-like superfamily/Ribonuclease H"/>
    <property type="match status" value="1"/>
</dbReference>
<sequence length="204" mass="21938">MTVDFVALDFETANRSPASACAVGLVRVRGGKFVDQDAWLIRPPSGHDEFAPFNVQLHGVSAERVSRAPNWQSSLDRILEFTGDDVLVAHNAPFDIGVLVAASRATRLPIPALKYFCTLRLARRSYQLPSYSLPSAAKAAGYQAFKHHDALADAEACAAIVVDVAQQLGTLSIEALSVNTGVHIRRLHADNTTALDALVADATF</sequence>
<dbReference type="AlphaFoldDB" id="A0A3P3VUF0"/>
<dbReference type="GO" id="GO:0008408">
    <property type="term" value="F:3'-5' exonuclease activity"/>
    <property type="evidence" value="ECO:0007669"/>
    <property type="project" value="TreeGrafter"/>
</dbReference>
<comment type="caution">
    <text evidence="2">The sequence shown here is derived from an EMBL/GenBank/DDBJ whole genome shotgun (WGS) entry which is preliminary data.</text>
</comment>
<organism evidence="2 3">
    <name type="scientific">Gulosibacter macacae</name>
    <dbReference type="NCBI Taxonomy" id="2488791"/>
    <lineage>
        <taxon>Bacteria</taxon>
        <taxon>Bacillati</taxon>
        <taxon>Actinomycetota</taxon>
        <taxon>Actinomycetes</taxon>
        <taxon>Micrococcales</taxon>
        <taxon>Microbacteriaceae</taxon>
        <taxon>Gulosibacter</taxon>
    </lineage>
</organism>
<dbReference type="InterPro" id="IPR036397">
    <property type="entry name" value="RNaseH_sf"/>
</dbReference>
<dbReference type="GO" id="GO:0003676">
    <property type="term" value="F:nucleic acid binding"/>
    <property type="evidence" value="ECO:0007669"/>
    <property type="project" value="InterPro"/>
</dbReference>
<dbReference type="EMBL" id="RQVS01000009">
    <property type="protein sequence ID" value="RRJ86432.1"/>
    <property type="molecule type" value="Genomic_DNA"/>
</dbReference>
<dbReference type="RefSeq" id="WP_124972606.1">
    <property type="nucleotide sequence ID" value="NZ_RQVS01000009.1"/>
</dbReference>
<dbReference type="SUPFAM" id="SSF53098">
    <property type="entry name" value="Ribonuclease H-like"/>
    <property type="match status" value="1"/>
</dbReference>
<dbReference type="InterPro" id="IPR013520">
    <property type="entry name" value="Ribonucl_H"/>
</dbReference>
<dbReference type="GO" id="GO:0005829">
    <property type="term" value="C:cytosol"/>
    <property type="evidence" value="ECO:0007669"/>
    <property type="project" value="TreeGrafter"/>
</dbReference>
<dbReference type="Proteomes" id="UP000274391">
    <property type="component" value="Unassembled WGS sequence"/>
</dbReference>